<dbReference type="AlphaFoldDB" id="A0A6J4NMV5"/>
<evidence type="ECO:0000313" key="1">
    <source>
        <dbReference type="EMBL" id="CAA9388802.1"/>
    </source>
</evidence>
<reference evidence="1" key="1">
    <citation type="submission" date="2020-02" db="EMBL/GenBank/DDBJ databases">
        <authorList>
            <person name="Meier V. D."/>
        </authorList>
    </citation>
    <scope>NUCLEOTIDE SEQUENCE</scope>
    <source>
        <strain evidence="1">AVDCRST_MAG15</strain>
    </source>
</reference>
<name>A0A6J4NMV5_9RHOB</name>
<protein>
    <recommendedName>
        <fullName evidence="2">Lipoprotein</fullName>
    </recommendedName>
</protein>
<organism evidence="1">
    <name type="scientific">uncultured Rubellimicrobium sp</name>
    <dbReference type="NCBI Taxonomy" id="543078"/>
    <lineage>
        <taxon>Bacteria</taxon>
        <taxon>Pseudomonadati</taxon>
        <taxon>Pseudomonadota</taxon>
        <taxon>Alphaproteobacteria</taxon>
        <taxon>Rhodobacterales</taxon>
        <taxon>Roseobacteraceae</taxon>
        <taxon>Rubellimicrobium</taxon>
        <taxon>environmental samples</taxon>
    </lineage>
</organism>
<proteinExistence type="predicted"/>
<dbReference type="EMBL" id="CADCUU010000050">
    <property type="protein sequence ID" value="CAA9388802.1"/>
    <property type="molecule type" value="Genomic_DNA"/>
</dbReference>
<accession>A0A6J4NMV5</accession>
<gene>
    <name evidence="1" type="ORF">AVDCRST_MAG15-319</name>
</gene>
<sequence length="70" mass="7061">MTARSSLRGAAWIALLALAACGGGPRGDWRAEYGRTTANPIVLTPALPLVIPAALDLPAPGGANRATPGR</sequence>
<evidence type="ECO:0008006" key="2">
    <source>
        <dbReference type="Google" id="ProtNLM"/>
    </source>
</evidence>
<dbReference type="PROSITE" id="PS51257">
    <property type="entry name" value="PROKAR_LIPOPROTEIN"/>
    <property type="match status" value="1"/>
</dbReference>